<dbReference type="InterPro" id="IPR006311">
    <property type="entry name" value="TAT_signal"/>
</dbReference>
<dbReference type="AlphaFoldDB" id="A0A1X3DDS3"/>
<feature type="chain" id="PRO_5012778435" evidence="7">
    <location>
        <begin position="33"/>
        <end position="388"/>
    </location>
</feature>
<dbReference type="SUPFAM" id="SSF53850">
    <property type="entry name" value="Periplasmic binding protein-like II"/>
    <property type="match status" value="1"/>
</dbReference>
<dbReference type="PANTHER" id="PTHR30024">
    <property type="entry name" value="ALIPHATIC SULFONATES-BINDING PROTEIN-RELATED"/>
    <property type="match status" value="1"/>
</dbReference>
<dbReference type="Pfam" id="PF13379">
    <property type="entry name" value="NMT1_2"/>
    <property type="match status" value="1"/>
</dbReference>
<protein>
    <submittedName>
        <fullName evidence="8">ABC transporter substrate-binding protein</fullName>
    </submittedName>
</protein>
<keyword evidence="9" id="KW-1185">Reference proteome</keyword>
<keyword evidence="5" id="KW-0472">Membrane</keyword>
<dbReference type="Pfam" id="PF10518">
    <property type="entry name" value="TAT_signal"/>
    <property type="match status" value="1"/>
</dbReference>
<dbReference type="InterPro" id="IPR044527">
    <property type="entry name" value="NrtA/CpmA_ABC-bd_dom"/>
</dbReference>
<feature type="signal peptide" evidence="7">
    <location>
        <begin position="1"/>
        <end position="32"/>
    </location>
</feature>
<dbReference type="InterPro" id="IPR019546">
    <property type="entry name" value="TAT_signal_bac_arc"/>
</dbReference>
<dbReference type="GeneID" id="94580352"/>
<dbReference type="EMBL" id="MTBO01000007">
    <property type="protein sequence ID" value="OSI17874.1"/>
    <property type="molecule type" value="Genomic_DNA"/>
</dbReference>
<organism evidence="8 9">
    <name type="scientific">Neisseria dentiae</name>
    <dbReference type="NCBI Taxonomy" id="194197"/>
    <lineage>
        <taxon>Bacteria</taxon>
        <taxon>Pseudomonadati</taxon>
        <taxon>Pseudomonadota</taxon>
        <taxon>Betaproteobacteria</taxon>
        <taxon>Neisseriales</taxon>
        <taxon>Neisseriaceae</taxon>
        <taxon>Neisseria</taxon>
    </lineage>
</organism>
<accession>A0A1X3DDS3</accession>
<evidence type="ECO:0000256" key="7">
    <source>
        <dbReference type="SAM" id="SignalP"/>
    </source>
</evidence>
<sequence>MHTRRDFLKLSALFGAAAALPLLQACSKRASADPDAPLTIGYLPILDATPLLVAHGTGLFRQNGVETVKPVLFRSWASLVEAFLSGQVNLIHVLSPMSVWMRYGSRAPVRALMWNHTCGSALTVRPDIRSVQDLQGQTVAIPFWYSIHNVIVQQMIRQAGLQVVEKNPRQGQVRLTVMPPSDMVPGLASKQIAGFIVAEPFNALAEAKGVGRVLRFSGDIWKDHACCLSMMHDHDIQNRPEWVQKVVTSLVQAAAWAKNHRVETANLLAKQGVQKYTPHDANVLRSVLQPEPVAWGRYERDGAVRHLDWHQKRIDFQPYPFQSYSEMLVTLLQQTHLAGVNTFLQALNPAEAAKELFDTRFVEAALRPSEMMQAFGLQGLARKEVFEI</sequence>
<evidence type="ECO:0000256" key="4">
    <source>
        <dbReference type="ARBA" id="ARBA00022519"/>
    </source>
</evidence>
<keyword evidence="2" id="KW-0813">Transport</keyword>
<evidence type="ECO:0000313" key="9">
    <source>
        <dbReference type="Proteomes" id="UP000193118"/>
    </source>
</evidence>
<evidence type="ECO:0000256" key="6">
    <source>
        <dbReference type="ARBA" id="ARBA00024031"/>
    </source>
</evidence>
<keyword evidence="7" id="KW-0732">Signal</keyword>
<dbReference type="CDD" id="cd13553">
    <property type="entry name" value="PBP2_NrtA_CpmA_like"/>
    <property type="match status" value="1"/>
</dbReference>
<proteinExistence type="inferred from homology"/>
<dbReference type="PROSITE" id="PS51257">
    <property type="entry name" value="PROKAR_LIPOPROTEIN"/>
    <property type="match status" value="1"/>
</dbReference>
<gene>
    <name evidence="8" type="ORF">BWD09_04660</name>
</gene>
<dbReference type="Proteomes" id="UP000193118">
    <property type="component" value="Unassembled WGS sequence"/>
</dbReference>
<reference evidence="9" key="1">
    <citation type="submission" date="2017-01" db="EMBL/GenBank/DDBJ databases">
        <authorList>
            <person name="Wolfgang W.J."/>
            <person name="Cole J."/>
            <person name="Wroblewski D."/>
            <person name="Mcginnis J."/>
            <person name="Musser K.A."/>
        </authorList>
    </citation>
    <scope>NUCLEOTIDE SEQUENCE [LARGE SCALE GENOMIC DNA]</scope>
    <source>
        <strain evidence="9">DSM 19151</strain>
    </source>
</reference>
<dbReference type="STRING" id="194197.BWD09_04660"/>
<evidence type="ECO:0000313" key="8">
    <source>
        <dbReference type="EMBL" id="OSI17874.1"/>
    </source>
</evidence>
<evidence type="ECO:0000256" key="5">
    <source>
        <dbReference type="ARBA" id="ARBA00023136"/>
    </source>
</evidence>
<comment type="similarity">
    <text evidence="6">Belongs to the CmpA/NrtA family.</text>
</comment>
<dbReference type="OrthoDB" id="9789215at2"/>
<dbReference type="PROSITE" id="PS51318">
    <property type="entry name" value="TAT"/>
    <property type="match status" value="1"/>
</dbReference>
<name>A0A1X3DDS3_9NEIS</name>
<evidence type="ECO:0000256" key="1">
    <source>
        <dbReference type="ARBA" id="ARBA00004308"/>
    </source>
</evidence>
<dbReference type="RefSeq" id="WP_085365549.1">
    <property type="nucleotide sequence ID" value="NZ_CAUJPZ010000066.1"/>
</dbReference>
<keyword evidence="4" id="KW-0997">Cell inner membrane</keyword>
<dbReference type="Gene3D" id="3.40.190.10">
    <property type="entry name" value="Periplasmic binding protein-like II"/>
    <property type="match status" value="2"/>
</dbReference>
<comment type="caution">
    <text evidence="8">The sequence shown here is derived from an EMBL/GenBank/DDBJ whole genome shotgun (WGS) entry which is preliminary data.</text>
</comment>
<comment type="subcellular location">
    <subcellularLocation>
        <location evidence="1">Endomembrane system</location>
    </subcellularLocation>
</comment>
<dbReference type="NCBIfam" id="TIGR01409">
    <property type="entry name" value="TAT_signal_seq"/>
    <property type="match status" value="1"/>
</dbReference>
<dbReference type="PANTHER" id="PTHR30024:SF43">
    <property type="entry name" value="BLL4572 PROTEIN"/>
    <property type="match status" value="1"/>
</dbReference>
<evidence type="ECO:0000256" key="2">
    <source>
        <dbReference type="ARBA" id="ARBA00022448"/>
    </source>
</evidence>
<keyword evidence="3" id="KW-1003">Cell membrane</keyword>
<evidence type="ECO:0000256" key="3">
    <source>
        <dbReference type="ARBA" id="ARBA00022475"/>
    </source>
</evidence>
<dbReference type="GO" id="GO:0012505">
    <property type="term" value="C:endomembrane system"/>
    <property type="evidence" value="ECO:0007669"/>
    <property type="project" value="UniProtKB-SubCell"/>
</dbReference>